<dbReference type="Proteomes" id="UP000029833">
    <property type="component" value="Unassembled WGS sequence"/>
</dbReference>
<dbReference type="Gene3D" id="3.20.20.450">
    <property type="entry name" value="EAL domain"/>
    <property type="match status" value="1"/>
</dbReference>
<dbReference type="PROSITE" id="PS50883">
    <property type="entry name" value="EAL"/>
    <property type="match status" value="1"/>
</dbReference>
<dbReference type="STRING" id="1408250.Q760_02395"/>
<dbReference type="PANTHER" id="PTHR33121:SF76">
    <property type="entry name" value="SIGNALING PROTEIN"/>
    <property type="match status" value="1"/>
</dbReference>
<organism evidence="3 4">
    <name type="scientific">Cellulomonas cellasea DSM 20118</name>
    <dbReference type="NCBI Taxonomy" id="1408250"/>
    <lineage>
        <taxon>Bacteria</taxon>
        <taxon>Bacillati</taxon>
        <taxon>Actinomycetota</taxon>
        <taxon>Actinomycetes</taxon>
        <taxon>Micrococcales</taxon>
        <taxon>Cellulomonadaceae</taxon>
        <taxon>Cellulomonas</taxon>
    </lineage>
</organism>
<dbReference type="Gene3D" id="3.30.450.40">
    <property type="match status" value="1"/>
</dbReference>
<accession>A0A0A0BBP9</accession>
<dbReference type="InterPro" id="IPR001633">
    <property type="entry name" value="EAL_dom"/>
</dbReference>
<evidence type="ECO:0000313" key="4">
    <source>
        <dbReference type="Proteomes" id="UP000029833"/>
    </source>
</evidence>
<dbReference type="Pfam" id="PF00563">
    <property type="entry name" value="EAL"/>
    <property type="match status" value="1"/>
</dbReference>
<dbReference type="PANTHER" id="PTHR33121">
    <property type="entry name" value="CYCLIC DI-GMP PHOSPHODIESTERASE PDEF"/>
    <property type="match status" value="1"/>
</dbReference>
<name>A0A0A0BBP9_9CELL</name>
<dbReference type="SMART" id="SM00052">
    <property type="entry name" value="EAL"/>
    <property type="match status" value="1"/>
</dbReference>
<protein>
    <submittedName>
        <fullName evidence="3">Signal peptide protein</fullName>
    </submittedName>
</protein>
<dbReference type="OrthoDB" id="23692at2"/>
<proteinExistence type="predicted"/>
<dbReference type="AlphaFoldDB" id="A0A0A0BBP9"/>
<evidence type="ECO:0000256" key="1">
    <source>
        <dbReference type="SAM" id="MobiDB-lite"/>
    </source>
</evidence>
<dbReference type="InterPro" id="IPR003018">
    <property type="entry name" value="GAF"/>
</dbReference>
<dbReference type="InterPro" id="IPR029016">
    <property type="entry name" value="GAF-like_dom_sf"/>
</dbReference>
<dbReference type="EMBL" id="AXNT01000012">
    <property type="protein sequence ID" value="KGM03497.1"/>
    <property type="molecule type" value="Genomic_DNA"/>
</dbReference>
<reference evidence="3 4" key="1">
    <citation type="submission" date="2013-10" db="EMBL/GenBank/DDBJ databases">
        <authorList>
            <person name="Wang G."/>
            <person name="Zhuang W."/>
        </authorList>
    </citation>
    <scope>NUCLEOTIDE SEQUENCE [LARGE SCALE GENOMIC DNA]</scope>
    <source>
        <strain evidence="3 4">DSM 20118</strain>
    </source>
</reference>
<evidence type="ECO:0000313" key="3">
    <source>
        <dbReference type="EMBL" id="KGM03497.1"/>
    </source>
</evidence>
<feature type="region of interest" description="Disordered" evidence="1">
    <location>
        <begin position="1"/>
        <end position="38"/>
    </location>
</feature>
<evidence type="ECO:0000259" key="2">
    <source>
        <dbReference type="PROSITE" id="PS50883"/>
    </source>
</evidence>
<feature type="compositionally biased region" description="Low complexity" evidence="1">
    <location>
        <begin position="8"/>
        <end position="23"/>
    </location>
</feature>
<dbReference type="GO" id="GO:0071111">
    <property type="term" value="F:cyclic-guanylate-specific phosphodiesterase activity"/>
    <property type="evidence" value="ECO:0007669"/>
    <property type="project" value="InterPro"/>
</dbReference>
<dbReference type="InterPro" id="IPR035919">
    <property type="entry name" value="EAL_sf"/>
</dbReference>
<dbReference type="RefSeq" id="WP_052103493.1">
    <property type="nucleotide sequence ID" value="NZ_AXNT01000012.1"/>
</dbReference>
<dbReference type="CDD" id="cd01948">
    <property type="entry name" value="EAL"/>
    <property type="match status" value="1"/>
</dbReference>
<dbReference type="SMART" id="SM00065">
    <property type="entry name" value="GAF"/>
    <property type="match status" value="1"/>
</dbReference>
<dbReference type="SUPFAM" id="SSF141868">
    <property type="entry name" value="EAL domain-like"/>
    <property type="match status" value="1"/>
</dbReference>
<dbReference type="SUPFAM" id="SSF55781">
    <property type="entry name" value="GAF domain-like"/>
    <property type="match status" value="1"/>
</dbReference>
<comment type="caution">
    <text evidence="3">The sequence shown here is derived from an EMBL/GenBank/DDBJ whole genome shotgun (WGS) entry which is preliminary data.</text>
</comment>
<gene>
    <name evidence="3" type="ORF">Q760_02395</name>
</gene>
<feature type="domain" description="EAL" evidence="2">
    <location>
        <begin position="208"/>
        <end position="451"/>
    </location>
</feature>
<dbReference type="InterPro" id="IPR050706">
    <property type="entry name" value="Cyclic-di-GMP_PDE-like"/>
</dbReference>
<dbReference type="Pfam" id="PF01590">
    <property type="entry name" value="GAF"/>
    <property type="match status" value="1"/>
</dbReference>
<sequence length="458" mass="48252">MDQIGTDEVSASGVGASEVGAGEIRPGETGAEQVDPGEGIAQRIDAVARAHEDGTTLEDACARLVHLLRQHVHMEVGWTSEFVGTEQVFRIVDVEPGRDGPAVGTRTSLNDAYCSRVLNGTMPALIPNARDVPAATWLDVTLALHIGSYLGVPLHAPDGTPNGMLCMISSGVAPQLDEHALTTARLVAQVIDDLHHRALGEGAARRERAALHAHVATLCAGDGRHAVYQPIVELRTGVAVAAEALTRFEASDRAPAGWFAAAHSVGLGRELEVAAARCALDALRTPGQVPPGCAIAVNLSPDLVVDALDELLDDVDVSRVLLELTEYAPVVDYDRLRGALDPHRAAGLRIAVDDTGAGYASLNHVLLLRPDVVKVDMQLVRGVDTDPVRQALVGALVRFCAVAGALVVAEGVETEEELVSLLDLGVDLGQGFFLEKPCREPRWDGLPHHALPLATSGG</sequence>
<keyword evidence="4" id="KW-1185">Reference proteome</keyword>